<keyword evidence="4" id="KW-0326">Glycosidase</keyword>
<evidence type="ECO:0000259" key="8">
    <source>
        <dbReference type="Pfam" id="PF02838"/>
    </source>
</evidence>
<feature type="active site" description="Proton donor" evidence="6">
    <location>
        <position position="274"/>
    </location>
</feature>
<dbReference type="PANTHER" id="PTHR22600:SF26">
    <property type="entry name" value="BETA-N-ACETYLHEXOSAMINIDASE"/>
    <property type="match status" value="1"/>
</dbReference>
<dbReference type="InterPro" id="IPR015882">
    <property type="entry name" value="HEX_bac_N"/>
</dbReference>
<evidence type="ECO:0000256" key="3">
    <source>
        <dbReference type="ARBA" id="ARBA00022801"/>
    </source>
</evidence>
<evidence type="ECO:0000313" key="10">
    <source>
        <dbReference type="Proteomes" id="UP000283255"/>
    </source>
</evidence>
<protein>
    <recommendedName>
        <fullName evidence="5">N-acetyl-beta-glucosaminidase</fullName>
    </recommendedName>
</protein>
<dbReference type="Pfam" id="PF00728">
    <property type="entry name" value="Glyco_hydro_20"/>
    <property type="match status" value="1"/>
</dbReference>
<reference evidence="9 10" key="1">
    <citation type="submission" date="2018-09" db="EMBL/GenBank/DDBJ databases">
        <authorList>
            <person name="Wang F."/>
        </authorList>
    </citation>
    <scope>NUCLEOTIDE SEQUENCE [LARGE SCALE GENOMIC DNA]</scope>
    <source>
        <strain evidence="9 10">PLHSC7-2</strain>
    </source>
</reference>
<dbReference type="SUPFAM" id="SSF51445">
    <property type="entry name" value="(Trans)glycosidases"/>
    <property type="match status" value="1"/>
</dbReference>
<evidence type="ECO:0000256" key="1">
    <source>
        <dbReference type="ARBA" id="ARBA00006285"/>
    </source>
</evidence>
<evidence type="ECO:0000256" key="2">
    <source>
        <dbReference type="ARBA" id="ARBA00022729"/>
    </source>
</evidence>
<dbReference type="AlphaFoldDB" id="A0A418YJ41"/>
<dbReference type="SUPFAM" id="SSF55545">
    <property type="entry name" value="beta-N-acetylhexosaminidase-like domain"/>
    <property type="match status" value="1"/>
</dbReference>
<dbReference type="InterPro" id="IPR029018">
    <property type="entry name" value="Hex-like_dom2"/>
</dbReference>
<dbReference type="InterPro" id="IPR017853">
    <property type="entry name" value="GH"/>
</dbReference>
<dbReference type="InterPro" id="IPR015883">
    <property type="entry name" value="Glyco_hydro_20_cat"/>
</dbReference>
<keyword evidence="10" id="KW-1185">Reference proteome</keyword>
<comment type="caution">
    <text evidence="9">The sequence shown here is derived from an EMBL/GenBank/DDBJ whole genome shotgun (WGS) entry which is preliminary data.</text>
</comment>
<name>A0A418YJ41_9GAMM</name>
<dbReference type="Pfam" id="PF02838">
    <property type="entry name" value="Glyco_hydro_20b"/>
    <property type="match status" value="1"/>
</dbReference>
<keyword evidence="3" id="KW-0378">Hydrolase</keyword>
<evidence type="ECO:0000313" key="9">
    <source>
        <dbReference type="EMBL" id="RJG50629.1"/>
    </source>
</evidence>
<dbReference type="GO" id="GO:0030203">
    <property type="term" value="P:glycosaminoglycan metabolic process"/>
    <property type="evidence" value="ECO:0007669"/>
    <property type="project" value="TreeGrafter"/>
</dbReference>
<evidence type="ECO:0000256" key="5">
    <source>
        <dbReference type="ARBA" id="ARBA00033000"/>
    </source>
</evidence>
<accession>A0A418YJ41</accession>
<dbReference type="PRINTS" id="PR00738">
    <property type="entry name" value="GLHYDRLASE20"/>
</dbReference>
<proteinExistence type="inferred from homology"/>
<dbReference type="GO" id="GO:0004563">
    <property type="term" value="F:beta-N-acetylhexosaminidase activity"/>
    <property type="evidence" value="ECO:0007669"/>
    <property type="project" value="InterPro"/>
</dbReference>
<keyword evidence="2" id="KW-0732">Signal</keyword>
<dbReference type="GO" id="GO:0016020">
    <property type="term" value="C:membrane"/>
    <property type="evidence" value="ECO:0007669"/>
    <property type="project" value="TreeGrafter"/>
</dbReference>
<reference evidence="9 10" key="2">
    <citation type="submission" date="2019-01" db="EMBL/GenBank/DDBJ databases">
        <title>Motilimonas pumilus sp. nov., isolated from the gut of sea cucumber (Apostichopus japonicus).</title>
        <authorList>
            <person name="Wang F.-Q."/>
            <person name="Ren L.-H."/>
            <person name="Lin Y.-W."/>
            <person name="Sun G.-H."/>
            <person name="Du Z.-J."/>
            <person name="Zhao J.-X."/>
            <person name="Liu X.-J."/>
            <person name="Liu L.-J."/>
        </authorList>
    </citation>
    <scope>NUCLEOTIDE SEQUENCE [LARGE SCALE GENOMIC DNA]</scope>
    <source>
        <strain evidence="9 10">PLHSC7-2</strain>
    </source>
</reference>
<dbReference type="Gene3D" id="3.30.379.10">
    <property type="entry name" value="Chitobiase/beta-hexosaminidase domain 2-like"/>
    <property type="match status" value="1"/>
</dbReference>
<feature type="domain" description="Glycoside hydrolase family 20 catalytic" evidence="7">
    <location>
        <begin position="121"/>
        <end position="368"/>
    </location>
</feature>
<dbReference type="Proteomes" id="UP000283255">
    <property type="component" value="Unassembled WGS sequence"/>
</dbReference>
<comment type="similarity">
    <text evidence="1">Belongs to the glycosyl hydrolase 20 family.</text>
</comment>
<dbReference type="GO" id="GO:0005975">
    <property type="term" value="P:carbohydrate metabolic process"/>
    <property type="evidence" value="ECO:0007669"/>
    <property type="project" value="InterPro"/>
</dbReference>
<feature type="domain" description="Beta-hexosaminidase bacterial type N-terminal" evidence="8">
    <location>
        <begin position="66"/>
        <end position="118"/>
    </location>
</feature>
<evidence type="ECO:0000259" key="7">
    <source>
        <dbReference type="Pfam" id="PF00728"/>
    </source>
</evidence>
<dbReference type="PANTHER" id="PTHR22600">
    <property type="entry name" value="BETA-HEXOSAMINIDASE"/>
    <property type="match status" value="1"/>
</dbReference>
<dbReference type="Gene3D" id="3.20.20.80">
    <property type="entry name" value="Glycosidases"/>
    <property type="match status" value="1"/>
</dbReference>
<dbReference type="EMBL" id="QZCH01000002">
    <property type="protein sequence ID" value="RJG50629.1"/>
    <property type="molecule type" value="Genomic_DNA"/>
</dbReference>
<dbReference type="InterPro" id="IPR025705">
    <property type="entry name" value="Beta_hexosaminidase_sua/sub"/>
</dbReference>
<sequence length="604" mass="68284">MSNLMTHKSASPAHAEPLESPCNFLVPQPASLELQPGYYGYLSTWDLSVITLNSCAPAEVHTQLQCELPEQGFELLITAHKISLHYQNANSLMYALHALKQLRQAFPDRLPCMSIQDQPSYPDRGILLDISRDKVPTLVHLKRLIDLWASLRINQLQLYTEHTFAWQQHRTVWQDKSPMTAQDIQQIDAYCQQRGITLIANMATFGHMERWLAHAEYQHLAEQTTGFYDQRGDFRPFSFGLNPQSQDCVSFVSELMDELTPNFTSSIININFDETMDLGVDASKSACEASSKGQVYVDYLNKILALTEAKQLHTQIFSDMLFHYPDILSQLPSNLTLLNWGYEADHPYDKEHQLLQQTGLPYQVVVSTCCFASISGRWQNAKSHMLTAARSGLNYGASGYHVSEWGDMGHAQQDIFPYSGYIYGAALAWAPEQNQTLDVQHWLQYLACDGDADVAFWALRLQDIYLDLGIETPNACFLGPLLFDQRFRRHLRRSTNLTTEGFAKAAQVLQTCLAQVNSDNPSQLQQQIRFTAALLLHGVHLGQALLANNSRDVEDLSTASKAQLLAEILPLLSQYRALWLVHNREGGLQDSQSKLQVLVDLYQN</sequence>
<organism evidence="9 10">
    <name type="scientific">Motilimonas pumila</name>
    <dbReference type="NCBI Taxonomy" id="2303987"/>
    <lineage>
        <taxon>Bacteria</taxon>
        <taxon>Pseudomonadati</taxon>
        <taxon>Pseudomonadota</taxon>
        <taxon>Gammaproteobacteria</taxon>
        <taxon>Alteromonadales</taxon>
        <taxon>Alteromonadales genera incertae sedis</taxon>
        <taxon>Motilimonas</taxon>
    </lineage>
</organism>
<gene>
    <name evidence="9" type="ORF">D1Z90_03925</name>
</gene>
<evidence type="ECO:0000256" key="4">
    <source>
        <dbReference type="ARBA" id="ARBA00023295"/>
    </source>
</evidence>
<evidence type="ECO:0000256" key="6">
    <source>
        <dbReference type="PIRSR" id="PIRSR625705-1"/>
    </source>
</evidence>